<keyword evidence="3" id="KW-1185">Reference proteome</keyword>
<evidence type="ECO:0000313" key="3">
    <source>
        <dbReference type="Proteomes" id="UP000799770"/>
    </source>
</evidence>
<gene>
    <name evidence="2" type="ORF">BDV96DRAFT_582091</name>
</gene>
<protein>
    <submittedName>
        <fullName evidence="2">Uncharacterized protein</fullName>
    </submittedName>
</protein>
<reference evidence="2" key="1">
    <citation type="journal article" date="2020" name="Stud. Mycol.">
        <title>101 Dothideomycetes genomes: a test case for predicting lifestyles and emergence of pathogens.</title>
        <authorList>
            <person name="Haridas S."/>
            <person name="Albert R."/>
            <person name="Binder M."/>
            <person name="Bloem J."/>
            <person name="Labutti K."/>
            <person name="Salamov A."/>
            <person name="Andreopoulos B."/>
            <person name="Baker S."/>
            <person name="Barry K."/>
            <person name="Bills G."/>
            <person name="Bluhm B."/>
            <person name="Cannon C."/>
            <person name="Castanera R."/>
            <person name="Culley D."/>
            <person name="Daum C."/>
            <person name="Ezra D."/>
            <person name="Gonzalez J."/>
            <person name="Henrissat B."/>
            <person name="Kuo A."/>
            <person name="Liang C."/>
            <person name="Lipzen A."/>
            <person name="Lutzoni F."/>
            <person name="Magnuson J."/>
            <person name="Mondo S."/>
            <person name="Nolan M."/>
            <person name="Ohm R."/>
            <person name="Pangilinan J."/>
            <person name="Park H.-J."/>
            <person name="Ramirez L."/>
            <person name="Alfaro M."/>
            <person name="Sun H."/>
            <person name="Tritt A."/>
            <person name="Yoshinaga Y."/>
            <person name="Zwiers L.-H."/>
            <person name="Turgeon B."/>
            <person name="Goodwin S."/>
            <person name="Spatafora J."/>
            <person name="Crous P."/>
            <person name="Grigoriev I."/>
        </authorList>
    </citation>
    <scope>NUCLEOTIDE SEQUENCE</scope>
    <source>
        <strain evidence="2">CBS 627.86</strain>
    </source>
</reference>
<proteinExistence type="predicted"/>
<organism evidence="2 3">
    <name type="scientific">Lophiotrema nucula</name>
    <dbReference type="NCBI Taxonomy" id="690887"/>
    <lineage>
        <taxon>Eukaryota</taxon>
        <taxon>Fungi</taxon>
        <taxon>Dikarya</taxon>
        <taxon>Ascomycota</taxon>
        <taxon>Pezizomycotina</taxon>
        <taxon>Dothideomycetes</taxon>
        <taxon>Pleosporomycetidae</taxon>
        <taxon>Pleosporales</taxon>
        <taxon>Lophiotremataceae</taxon>
        <taxon>Lophiotrema</taxon>
    </lineage>
</organism>
<name>A0A6A5YW91_9PLEO</name>
<dbReference type="Pfam" id="PF20174">
    <property type="entry name" value="DUF6540"/>
    <property type="match status" value="1"/>
</dbReference>
<feature type="compositionally biased region" description="Polar residues" evidence="1">
    <location>
        <begin position="40"/>
        <end position="54"/>
    </location>
</feature>
<sequence length="204" mass="23410">MPAPTNIKLVGFTEFTTLNDKTYKRRRGTQPWLPIEDSPPGSQATSSEPSSTAPDITRKDFFTLYLLRQNQYPDEPLHWSLVISPTDGFPVSRGPRVSSFENHVVYCSYVFQVRGDENMNYEPESLSKPVELLDCVHSTYALVRFDWDGLKKAQGIAEKEEPPRARTWGERTENCQHWSVRVVRKLVDEGLVEEAKIGMMREMV</sequence>
<dbReference type="Proteomes" id="UP000799770">
    <property type="component" value="Unassembled WGS sequence"/>
</dbReference>
<feature type="region of interest" description="Disordered" evidence="1">
    <location>
        <begin position="26"/>
        <end position="55"/>
    </location>
</feature>
<dbReference type="AlphaFoldDB" id="A0A6A5YW91"/>
<evidence type="ECO:0000313" key="2">
    <source>
        <dbReference type="EMBL" id="KAF2111402.1"/>
    </source>
</evidence>
<dbReference type="OrthoDB" id="4342612at2759"/>
<dbReference type="InterPro" id="IPR046670">
    <property type="entry name" value="DUF6540"/>
</dbReference>
<accession>A0A6A5YW91</accession>
<evidence type="ECO:0000256" key="1">
    <source>
        <dbReference type="SAM" id="MobiDB-lite"/>
    </source>
</evidence>
<dbReference type="EMBL" id="ML977334">
    <property type="protein sequence ID" value="KAF2111402.1"/>
    <property type="molecule type" value="Genomic_DNA"/>
</dbReference>